<reference evidence="1" key="1">
    <citation type="submission" date="2018-06" db="EMBL/GenBank/DDBJ databases">
        <authorList>
            <person name="Zhirakovskaya E."/>
        </authorList>
    </citation>
    <scope>NUCLEOTIDE SEQUENCE</scope>
</reference>
<accession>A0A3B1D966</accession>
<evidence type="ECO:0008006" key="2">
    <source>
        <dbReference type="Google" id="ProtNLM"/>
    </source>
</evidence>
<name>A0A3B1D966_9ZZZZ</name>
<sequence>MKSFGIKSFVICCFLIFGATNFIVDMAEAIPLFARNYKLSCTTCHVGFPKLNSFGEAFAGNGYRFSEGDLSEQNVETGDEKVQLLNHVPLAIRVDSFFRFRNDTATGTDFQGPFVIKLLSSAPITEKISYYFYFLFDERGDVGGVEDAFIHLNNAYKDVDLDLRFGQFQVMDVLFPREQRLTFQDYTYYVTAISDSGFRLTYDRIVEMTYNFDLTENIGMGLAAGVTNGNGIGGPDSDRNFDSDNFKNYYGKVDFTVAGQNLGVYVYSGRENNSSNIRN</sequence>
<proteinExistence type="predicted"/>
<protein>
    <recommendedName>
        <fullName evidence="2">Cytochrome c domain-containing protein</fullName>
    </recommendedName>
</protein>
<feature type="non-terminal residue" evidence="1">
    <location>
        <position position="279"/>
    </location>
</feature>
<dbReference type="AlphaFoldDB" id="A0A3B1D966"/>
<organism evidence="1">
    <name type="scientific">hydrothermal vent metagenome</name>
    <dbReference type="NCBI Taxonomy" id="652676"/>
    <lineage>
        <taxon>unclassified sequences</taxon>
        <taxon>metagenomes</taxon>
        <taxon>ecological metagenomes</taxon>
    </lineage>
</organism>
<gene>
    <name evidence="1" type="ORF">MNBD_NITROSPINAE05-400</name>
</gene>
<evidence type="ECO:0000313" key="1">
    <source>
        <dbReference type="EMBL" id="VAX28305.1"/>
    </source>
</evidence>
<dbReference type="EMBL" id="UOGG01000058">
    <property type="protein sequence ID" value="VAX28305.1"/>
    <property type="molecule type" value="Genomic_DNA"/>
</dbReference>